<evidence type="ECO:0000313" key="2">
    <source>
        <dbReference type="EMBL" id="MBB5080882.1"/>
    </source>
</evidence>
<dbReference type="AlphaFoldDB" id="A0A7W8A773"/>
<sequence length="41" mass="4315">MEVGYIVIMVIGLLVVGGIGVATVFIVLSGIKSGQWPTLKR</sequence>
<proteinExistence type="predicted"/>
<dbReference type="Proteomes" id="UP000568380">
    <property type="component" value="Unassembled WGS sequence"/>
</dbReference>
<keyword evidence="1" id="KW-0812">Transmembrane</keyword>
<organism evidence="2 3">
    <name type="scientific">Nonomuraea endophytica</name>
    <dbReference type="NCBI Taxonomy" id="714136"/>
    <lineage>
        <taxon>Bacteria</taxon>
        <taxon>Bacillati</taxon>
        <taxon>Actinomycetota</taxon>
        <taxon>Actinomycetes</taxon>
        <taxon>Streptosporangiales</taxon>
        <taxon>Streptosporangiaceae</taxon>
        <taxon>Nonomuraea</taxon>
    </lineage>
</organism>
<feature type="transmembrane region" description="Helical" evidence="1">
    <location>
        <begin position="6"/>
        <end position="31"/>
    </location>
</feature>
<name>A0A7W8A773_9ACTN</name>
<protein>
    <submittedName>
        <fullName evidence="2">Uncharacterized protein</fullName>
    </submittedName>
</protein>
<comment type="caution">
    <text evidence="2">The sequence shown here is derived from an EMBL/GenBank/DDBJ whole genome shotgun (WGS) entry which is preliminary data.</text>
</comment>
<keyword evidence="1" id="KW-0472">Membrane</keyword>
<accession>A0A7W8A773</accession>
<reference evidence="2 3" key="1">
    <citation type="submission" date="2020-08" db="EMBL/GenBank/DDBJ databases">
        <title>Genomic Encyclopedia of Type Strains, Phase IV (KMG-IV): sequencing the most valuable type-strain genomes for metagenomic binning, comparative biology and taxonomic classification.</title>
        <authorList>
            <person name="Goeker M."/>
        </authorList>
    </citation>
    <scope>NUCLEOTIDE SEQUENCE [LARGE SCALE GENOMIC DNA]</scope>
    <source>
        <strain evidence="2 3">DSM 45385</strain>
    </source>
</reference>
<dbReference type="EMBL" id="JACHIN010000009">
    <property type="protein sequence ID" value="MBB5080882.1"/>
    <property type="molecule type" value="Genomic_DNA"/>
</dbReference>
<gene>
    <name evidence="2" type="ORF">HNR40_006371</name>
</gene>
<evidence type="ECO:0000313" key="3">
    <source>
        <dbReference type="Proteomes" id="UP000568380"/>
    </source>
</evidence>
<keyword evidence="3" id="KW-1185">Reference proteome</keyword>
<evidence type="ECO:0000256" key="1">
    <source>
        <dbReference type="SAM" id="Phobius"/>
    </source>
</evidence>
<dbReference type="RefSeq" id="WP_281395584.1">
    <property type="nucleotide sequence ID" value="NZ_JACHIN010000009.1"/>
</dbReference>
<keyword evidence="1" id="KW-1133">Transmembrane helix</keyword>